<dbReference type="Proteomes" id="UP001054857">
    <property type="component" value="Unassembled WGS sequence"/>
</dbReference>
<dbReference type="AlphaFoldDB" id="A0AAD3DUF5"/>
<sequence length="145" mass="15175">AQLAAAVRQQQQQMQGMVADHAEELRTLQYELQLAREGNEGLKRAMGEQVLALQGALELRDAHILELEERNDRMDTVLQVIQAQLGCSDLAAAADLSAATAAAAAAAAGVGVGPASRVGTSRPLSRSGSGRLTARLDSPDLTTTT</sequence>
<evidence type="ECO:0000313" key="3">
    <source>
        <dbReference type="Proteomes" id="UP001054857"/>
    </source>
</evidence>
<reference evidence="2 3" key="1">
    <citation type="journal article" date="2021" name="Sci. Rep.">
        <title>Genome sequencing of the multicellular alga Astrephomene provides insights into convergent evolution of germ-soma differentiation.</title>
        <authorList>
            <person name="Yamashita S."/>
            <person name="Yamamoto K."/>
            <person name="Matsuzaki R."/>
            <person name="Suzuki S."/>
            <person name="Yamaguchi H."/>
            <person name="Hirooka S."/>
            <person name="Minakuchi Y."/>
            <person name="Miyagishima S."/>
            <person name="Kawachi M."/>
            <person name="Toyoda A."/>
            <person name="Nozaki H."/>
        </authorList>
    </citation>
    <scope>NUCLEOTIDE SEQUENCE [LARGE SCALE GENOMIC DNA]</scope>
    <source>
        <strain evidence="2 3">NIES-4017</strain>
    </source>
</reference>
<proteinExistence type="predicted"/>
<organism evidence="2 3">
    <name type="scientific">Astrephomene gubernaculifera</name>
    <dbReference type="NCBI Taxonomy" id="47775"/>
    <lineage>
        <taxon>Eukaryota</taxon>
        <taxon>Viridiplantae</taxon>
        <taxon>Chlorophyta</taxon>
        <taxon>core chlorophytes</taxon>
        <taxon>Chlorophyceae</taxon>
        <taxon>CS clade</taxon>
        <taxon>Chlamydomonadales</taxon>
        <taxon>Astrephomenaceae</taxon>
        <taxon>Astrephomene</taxon>
    </lineage>
</organism>
<protein>
    <submittedName>
        <fullName evidence="2">Uncharacterized protein</fullName>
    </submittedName>
</protein>
<feature type="compositionally biased region" description="Low complexity" evidence="1">
    <location>
        <begin position="119"/>
        <end position="133"/>
    </location>
</feature>
<dbReference type="EMBL" id="BMAR01000021">
    <property type="protein sequence ID" value="GFR48058.1"/>
    <property type="molecule type" value="Genomic_DNA"/>
</dbReference>
<feature type="non-terminal residue" evidence="2">
    <location>
        <position position="145"/>
    </location>
</feature>
<keyword evidence="3" id="KW-1185">Reference proteome</keyword>
<comment type="caution">
    <text evidence="2">The sequence shown here is derived from an EMBL/GenBank/DDBJ whole genome shotgun (WGS) entry which is preliminary data.</text>
</comment>
<feature type="region of interest" description="Disordered" evidence="1">
    <location>
        <begin position="111"/>
        <end position="145"/>
    </location>
</feature>
<name>A0AAD3DUF5_9CHLO</name>
<evidence type="ECO:0000313" key="2">
    <source>
        <dbReference type="EMBL" id="GFR48058.1"/>
    </source>
</evidence>
<accession>A0AAD3DUF5</accession>
<evidence type="ECO:0000256" key="1">
    <source>
        <dbReference type="SAM" id="MobiDB-lite"/>
    </source>
</evidence>
<feature type="non-terminal residue" evidence="2">
    <location>
        <position position="1"/>
    </location>
</feature>
<gene>
    <name evidence="2" type="ORF">Agub_g9893</name>
</gene>